<evidence type="ECO:0000313" key="4">
    <source>
        <dbReference type="EMBL" id="PAV69405.1"/>
    </source>
</evidence>
<name>A0A2A2K673_9BILA</name>
<comment type="caution">
    <text evidence="4">The sequence shown here is derived from an EMBL/GenBank/DDBJ whole genome shotgun (WGS) entry which is preliminary data.</text>
</comment>
<gene>
    <name evidence="4" type="ORF">WR25_25675</name>
</gene>
<dbReference type="Gene3D" id="3.30.420.150">
    <property type="entry name" value="Exopolyphosphatase. Domain 2"/>
    <property type="match status" value="1"/>
</dbReference>
<reference evidence="4 5" key="1">
    <citation type="journal article" date="2017" name="Curr. Biol.">
        <title>Genome architecture and evolution of a unichromosomal asexual nematode.</title>
        <authorList>
            <person name="Fradin H."/>
            <person name="Zegar C."/>
            <person name="Gutwein M."/>
            <person name="Lucas J."/>
            <person name="Kovtun M."/>
            <person name="Corcoran D."/>
            <person name="Baugh L.R."/>
            <person name="Kiontke K."/>
            <person name="Gunsalus K."/>
            <person name="Fitch D.H."/>
            <person name="Piano F."/>
        </authorList>
    </citation>
    <scope>NUCLEOTIDE SEQUENCE [LARGE SCALE GENOMIC DNA]</scope>
    <source>
        <strain evidence="4">PF1309</strain>
    </source>
</reference>
<dbReference type="Pfam" id="PF21697">
    <property type="entry name" value="Ppx_C"/>
    <property type="match status" value="1"/>
</dbReference>
<evidence type="ECO:0000259" key="3">
    <source>
        <dbReference type="Pfam" id="PF21697"/>
    </source>
</evidence>
<dbReference type="STRING" id="2018661.A0A2A2K673"/>
<dbReference type="CDD" id="cd24052">
    <property type="entry name" value="ASKHA_NBD_HpPPX-GppA-like"/>
    <property type="match status" value="1"/>
</dbReference>
<sequence>MNNPSLSGRGAALAESNARPQSRDGSYALATHPSSLRTGSGVHRAAGAVFAPRAVPLAAEWTPEPVRGDGGLGRRVRSPMSRAFPRTGIIDIGSNSVRLVVYQGHPRVPATLFNEKVMAGLGRSLAATGAIDADSMSLAIGALRRFAAVAREMEATVRTVATAAVRDASNGGDFIAAARDLGLEVELLSGEQEANAAGLGVLSAIPDADGIVGDLGGGSLELVRVVAGTVTDRISFPLGVLRIAALRRGSRPGLDRHVSKLIRDAGWNGRGRGLPLYMVGGSWRALARLDMSLTHFPLPIIHGYALAPETVARLGRSIAHMSKQRLREIPGMSAGRASQLGDATALLGIVLRELGSSSAVASSFGLREGLLYGALDRQTRSLDPLIVAAREEGRLLGRFPEHGDLLNDWIAPLFAADPPHLARIRHAACLLADVGWRANPEFRDERGFEIALHGNWVAIEASERAMLAQVLHTSLGGSTTPHPLLGGLARDAQIACAIRWGLAIRLGQRFSGGLAGPLQRSALSIDAGQVTLALKDADRALYAETVERRHAALAAALGRKSVVHWSG</sequence>
<dbReference type="InterPro" id="IPR048951">
    <property type="entry name" value="Ppx_C"/>
</dbReference>
<dbReference type="SUPFAM" id="SSF109604">
    <property type="entry name" value="HD-domain/PDEase-like"/>
    <property type="match status" value="1"/>
</dbReference>
<organism evidence="4 5">
    <name type="scientific">Diploscapter pachys</name>
    <dbReference type="NCBI Taxonomy" id="2018661"/>
    <lineage>
        <taxon>Eukaryota</taxon>
        <taxon>Metazoa</taxon>
        <taxon>Ecdysozoa</taxon>
        <taxon>Nematoda</taxon>
        <taxon>Chromadorea</taxon>
        <taxon>Rhabditida</taxon>
        <taxon>Rhabditina</taxon>
        <taxon>Rhabditomorpha</taxon>
        <taxon>Rhabditoidea</taxon>
        <taxon>Rhabditidae</taxon>
        <taxon>Diploscapter</taxon>
    </lineage>
</organism>
<keyword evidence="5" id="KW-1185">Reference proteome</keyword>
<proteinExistence type="predicted"/>
<evidence type="ECO:0000259" key="2">
    <source>
        <dbReference type="Pfam" id="PF02541"/>
    </source>
</evidence>
<dbReference type="InterPro" id="IPR050273">
    <property type="entry name" value="GppA/Ppx_hydrolase"/>
</dbReference>
<feature type="region of interest" description="Disordered" evidence="1">
    <location>
        <begin position="1"/>
        <end position="40"/>
    </location>
</feature>
<dbReference type="InterPro" id="IPR003695">
    <property type="entry name" value="Ppx_GppA_N"/>
</dbReference>
<dbReference type="Gene3D" id="1.10.3210.10">
    <property type="entry name" value="Hypothetical protein af1432"/>
    <property type="match status" value="1"/>
</dbReference>
<feature type="domain" description="Exopolyphosphatase C-terminal" evidence="3">
    <location>
        <begin position="385"/>
        <end position="560"/>
    </location>
</feature>
<dbReference type="EMBL" id="LIAE01009520">
    <property type="protein sequence ID" value="PAV69405.1"/>
    <property type="molecule type" value="Genomic_DNA"/>
</dbReference>
<dbReference type="OrthoDB" id="2014654at2759"/>
<feature type="domain" description="Ppx/GppA phosphatase N-terminal" evidence="2">
    <location>
        <begin position="101"/>
        <end position="377"/>
    </location>
</feature>
<dbReference type="Proteomes" id="UP000218231">
    <property type="component" value="Unassembled WGS sequence"/>
</dbReference>
<evidence type="ECO:0000256" key="1">
    <source>
        <dbReference type="SAM" id="MobiDB-lite"/>
    </source>
</evidence>
<accession>A0A2A2K673</accession>
<dbReference type="PANTHER" id="PTHR30005">
    <property type="entry name" value="EXOPOLYPHOSPHATASE"/>
    <property type="match status" value="1"/>
</dbReference>
<dbReference type="AlphaFoldDB" id="A0A2A2K673"/>
<evidence type="ECO:0000313" key="5">
    <source>
        <dbReference type="Proteomes" id="UP000218231"/>
    </source>
</evidence>
<dbReference type="PANTHER" id="PTHR30005:SF0">
    <property type="entry name" value="RETROGRADE REGULATION PROTEIN 2"/>
    <property type="match status" value="1"/>
</dbReference>
<dbReference type="Pfam" id="PF02541">
    <property type="entry name" value="Ppx-GppA"/>
    <property type="match status" value="1"/>
</dbReference>
<protein>
    <submittedName>
        <fullName evidence="4">Uncharacterized protein</fullName>
    </submittedName>
</protein>
<dbReference type="Gene3D" id="3.30.420.40">
    <property type="match status" value="1"/>
</dbReference>
<dbReference type="GO" id="GO:0016462">
    <property type="term" value="F:pyrophosphatase activity"/>
    <property type="evidence" value="ECO:0007669"/>
    <property type="project" value="TreeGrafter"/>
</dbReference>
<dbReference type="SUPFAM" id="SSF53067">
    <property type="entry name" value="Actin-like ATPase domain"/>
    <property type="match status" value="2"/>
</dbReference>
<dbReference type="InterPro" id="IPR043129">
    <property type="entry name" value="ATPase_NBD"/>
</dbReference>